<sequence length="288" mass="32752">MGKATELATAEKEHHFEALEDQHELQEDRRDFPPSKRGGSVKIDLRTRRLIIRKVSSGAGGAKKVRDALQLPVSLRTVQRCLENTPWLKFKKLRCGPMLKPGHVRARIDWASGTWMGLMATSSGSTREQSNRCQIVAILVWFSHDLGRLLPRPKDDAGLYGRFTSVKYMATLQNQLQPAFDIGTQIFQHDNAAPHAARHTKTWLLDQGFDVMTWPACSPDLNPIESVWGYMSRHVYANERQLHLIQELKNAIQQVWDQIPASYLLALVTSMPKRVQILKEANGKHIPY</sequence>
<dbReference type="EMBL" id="FR824240">
    <property type="protein sequence ID" value="CCA23471.1"/>
    <property type="molecule type" value="Genomic_DNA"/>
</dbReference>
<dbReference type="InterPro" id="IPR038717">
    <property type="entry name" value="Tc1-like_DDE_dom"/>
</dbReference>
<evidence type="ECO:0000259" key="2">
    <source>
        <dbReference type="Pfam" id="PF13358"/>
    </source>
</evidence>
<protein>
    <submittedName>
        <fullName evidence="3">GJ22539 putative</fullName>
    </submittedName>
</protein>
<dbReference type="Gene3D" id="1.10.10.10">
    <property type="entry name" value="Winged helix-like DNA-binding domain superfamily/Winged helix DNA-binding domain"/>
    <property type="match status" value="1"/>
</dbReference>
<accession>F0WQ65</accession>
<evidence type="ECO:0000256" key="1">
    <source>
        <dbReference type="SAM" id="MobiDB-lite"/>
    </source>
</evidence>
<dbReference type="InterPro" id="IPR036397">
    <property type="entry name" value="RNaseH_sf"/>
</dbReference>
<dbReference type="GO" id="GO:0003676">
    <property type="term" value="F:nucleic acid binding"/>
    <property type="evidence" value="ECO:0007669"/>
    <property type="project" value="InterPro"/>
</dbReference>
<name>F0WQ65_9STRA</name>
<proteinExistence type="predicted"/>
<feature type="compositionally biased region" description="Basic and acidic residues" evidence="1">
    <location>
        <begin position="9"/>
        <end position="34"/>
    </location>
</feature>
<reference evidence="3" key="2">
    <citation type="submission" date="2011-02" db="EMBL/GenBank/DDBJ databases">
        <authorList>
            <person name="MacLean D."/>
        </authorList>
    </citation>
    <scope>NUCLEOTIDE SEQUENCE</scope>
</reference>
<gene>
    <name evidence="3" type="primary">AlNc14C195G8546</name>
    <name evidence="3" type="ORF">ALNC14_096150</name>
</gene>
<reference evidence="3" key="1">
    <citation type="journal article" date="2011" name="PLoS Biol.">
        <title>Gene gain and loss during evolution of obligate parasitism in the white rust pathogen of Arabidopsis thaliana.</title>
        <authorList>
            <person name="Kemen E."/>
            <person name="Gardiner A."/>
            <person name="Schultz-Larsen T."/>
            <person name="Kemen A.C."/>
            <person name="Balmuth A.L."/>
            <person name="Robert-Seilaniantz A."/>
            <person name="Bailey K."/>
            <person name="Holub E."/>
            <person name="Studholme D.J."/>
            <person name="Maclean D."/>
            <person name="Jones J.D."/>
        </authorList>
    </citation>
    <scope>NUCLEOTIDE SEQUENCE</scope>
</reference>
<dbReference type="Pfam" id="PF13358">
    <property type="entry name" value="DDE_3"/>
    <property type="match status" value="1"/>
</dbReference>
<organism evidence="3">
    <name type="scientific">Albugo laibachii Nc14</name>
    <dbReference type="NCBI Taxonomy" id="890382"/>
    <lineage>
        <taxon>Eukaryota</taxon>
        <taxon>Sar</taxon>
        <taxon>Stramenopiles</taxon>
        <taxon>Oomycota</taxon>
        <taxon>Peronosporomycetes</taxon>
        <taxon>Albuginales</taxon>
        <taxon>Albuginaceae</taxon>
        <taxon>Albugo</taxon>
    </lineage>
</organism>
<dbReference type="Gene3D" id="3.30.420.10">
    <property type="entry name" value="Ribonuclease H-like superfamily/Ribonuclease H"/>
    <property type="match status" value="1"/>
</dbReference>
<feature type="domain" description="Tc1-like transposase DDE" evidence="2">
    <location>
        <begin position="161"/>
        <end position="240"/>
    </location>
</feature>
<evidence type="ECO:0000313" key="3">
    <source>
        <dbReference type="EMBL" id="CCA23471.1"/>
    </source>
</evidence>
<dbReference type="HOGENOM" id="CLU_033666_0_2_1"/>
<dbReference type="InterPro" id="IPR036388">
    <property type="entry name" value="WH-like_DNA-bd_sf"/>
</dbReference>
<feature type="region of interest" description="Disordered" evidence="1">
    <location>
        <begin position="1"/>
        <end position="40"/>
    </location>
</feature>
<dbReference type="AlphaFoldDB" id="F0WQ65"/>